<dbReference type="InterPro" id="IPR050833">
    <property type="entry name" value="Poly_Biosynth_Transport"/>
</dbReference>
<protein>
    <submittedName>
        <fullName evidence="8">PST family polysaccharide transporter</fullName>
    </submittedName>
</protein>
<keyword evidence="5 7" id="KW-1133">Transmembrane helix</keyword>
<evidence type="ECO:0000256" key="4">
    <source>
        <dbReference type="ARBA" id="ARBA00022692"/>
    </source>
</evidence>
<dbReference type="Proteomes" id="UP000225548">
    <property type="component" value="Unassembled WGS sequence"/>
</dbReference>
<keyword evidence="3" id="KW-1003">Cell membrane</keyword>
<dbReference type="EMBL" id="PDJG01000001">
    <property type="protein sequence ID" value="PFG33181.1"/>
    <property type="molecule type" value="Genomic_DNA"/>
</dbReference>
<evidence type="ECO:0000256" key="1">
    <source>
        <dbReference type="ARBA" id="ARBA00004651"/>
    </source>
</evidence>
<evidence type="ECO:0000313" key="9">
    <source>
        <dbReference type="Proteomes" id="UP000225548"/>
    </source>
</evidence>
<proteinExistence type="inferred from homology"/>
<dbReference type="PANTHER" id="PTHR30250">
    <property type="entry name" value="PST FAMILY PREDICTED COLANIC ACID TRANSPORTER"/>
    <property type="match status" value="1"/>
</dbReference>
<evidence type="ECO:0000256" key="7">
    <source>
        <dbReference type="SAM" id="Phobius"/>
    </source>
</evidence>
<feature type="transmembrane region" description="Helical" evidence="7">
    <location>
        <begin position="12"/>
        <end position="35"/>
    </location>
</feature>
<evidence type="ECO:0000256" key="5">
    <source>
        <dbReference type="ARBA" id="ARBA00022989"/>
    </source>
</evidence>
<gene>
    <name evidence="8" type="ORF">ATL42_1041</name>
</gene>
<feature type="transmembrane region" description="Helical" evidence="7">
    <location>
        <begin position="41"/>
        <end position="67"/>
    </location>
</feature>
<keyword evidence="4 7" id="KW-0812">Transmembrane</keyword>
<sequence length="482" mass="51589">MTLSKTAVRGAVATIGGQWLKFMIQTLGIVILSRLLTPDDFGLYAMVMAVVGIALLLGDFGLSLASIQAEEVNGAERTNIFWTNVLIGLVSATVVFFAADLIADFYDAPELANVVRLLSTVFILQAAKAQFAANASRDFRFKLLAWVDVGSQGLALTAAVTGAVLGIGVWSLVLQQLVAAAAALVWLTLASTWHPGLPRRRTSIRRFVAFGTNTMGVQVVNYVSANIDSVLLGRSFGSFDVGLYDRAYQLFRLPLQQIAAPMTRVALPVLSRVSDPRLFESYIVRAQMILTYGLGGAFAVAVAVAYPLLELVLGPGWGLTPLLFSILAVGGIFQTMGYVYYWIFLAKNKTALQLKFSVITRLFMIGLIVLGLRWGVVGVATAVAAGLAVNWLVLSIWAVPRAGIPTKALVLCAARPLTIFAVMVVVARGAAHLLETYLGPVLELTALLGVCALVVALAVAAVPAVRRDLRSVVSTLRKGLRR</sequence>
<evidence type="ECO:0000256" key="3">
    <source>
        <dbReference type="ARBA" id="ARBA00022475"/>
    </source>
</evidence>
<name>A0A2A9E3N2_9MICO</name>
<evidence type="ECO:0000256" key="6">
    <source>
        <dbReference type="ARBA" id="ARBA00023136"/>
    </source>
</evidence>
<feature type="transmembrane region" description="Helical" evidence="7">
    <location>
        <begin position="437"/>
        <end position="462"/>
    </location>
</feature>
<dbReference type="RefSeq" id="WP_098454426.1">
    <property type="nucleotide sequence ID" value="NZ_PDJG01000001.1"/>
</dbReference>
<feature type="transmembrane region" description="Helical" evidence="7">
    <location>
        <begin position="289"/>
        <end position="309"/>
    </location>
</feature>
<feature type="transmembrane region" description="Helical" evidence="7">
    <location>
        <begin position="356"/>
        <end position="374"/>
    </location>
</feature>
<dbReference type="PANTHER" id="PTHR30250:SF10">
    <property type="entry name" value="LIPOPOLYSACCHARIDE BIOSYNTHESIS PROTEIN WZXC"/>
    <property type="match status" value="1"/>
</dbReference>
<comment type="similarity">
    <text evidence="2">Belongs to the polysaccharide synthase family.</text>
</comment>
<keyword evidence="6 7" id="KW-0472">Membrane</keyword>
<dbReference type="AlphaFoldDB" id="A0A2A9E3N2"/>
<organism evidence="8 9">
    <name type="scientific">Sanguibacter antarcticus</name>
    <dbReference type="NCBI Taxonomy" id="372484"/>
    <lineage>
        <taxon>Bacteria</taxon>
        <taxon>Bacillati</taxon>
        <taxon>Actinomycetota</taxon>
        <taxon>Actinomycetes</taxon>
        <taxon>Micrococcales</taxon>
        <taxon>Sanguibacteraceae</taxon>
        <taxon>Sanguibacter</taxon>
    </lineage>
</organism>
<keyword evidence="9" id="KW-1185">Reference proteome</keyword>
<accession>A0A2A9E3N2</accession>
<evidence type="ECO:0000256" key="2">
    <source>
        <dbReference type="ARBA" id="ARBA00007430"/>
    </source>
</evidence>
<feature type="transmembrane region" description="Helical" evidence="7">
    <location>
        <begin position="143"/>
        <end position="171"/>
    </location>
</feature>
<reference evidence="8 9" key="1">
    <citation type="submission" date="2017-10" db="EMBL/GenBank/DDBJ databases">
        <title>Sequencing the genomes of 1000 actinobacteria strains.</title>
        <authorList>
            <person name="Klenk H.-P."/>
        </authorList>
    </citation>
    <scope>NUCLEOTIDE SEQUENCE [LARGE SCALE GENOMIC DNA]</scope>
    <source>
        <strain evidence="8 9">DSM 18966</strain>
    </source>
</reference>
<evidence type="ECO:0000313" key="8">
    <source>
        <dbReference type="EMBL" id="PFG33181.1"/>
    </source>
</evidence>
<feature type="transmembrane region" description="Helical" evidence="7">
    <location>
        <begin position="380"/>
        <end position="399"/>
    </location>
</feature>
<feature type="transmembrane region" description="Helical" evidence="7">
    <location>
        <begin position="321"/>
        <end position="344"/>
    </location>
</feature>
<comment type="subcellular location">
    <subcellularLocation>
        <location evidence="1">Cell membrane</location>
        <topology evidence="1">Multi-pass membrane protein</topology>
    </subcellularLocation>
</comment>
<feature type="transmembrane region" description="Helical" evidence="7">
    <location>
        <begin position="79"/>
        <end position="99"/>
    </location>
</feature>
<comment type="caution">
    <text evidence="8">The sequence shown here is derived from an EMBL/GenBank/DDBJ whole genome shotgun (WGS) entry which is preliminary data.</text>
</comment>
<feature type="transmembrane region" description="Helical" evidence="7">
    <location>
        <begin position="408"/>
        <end position="431"/>
    </location>
</feature>
<dbReference type="GO" id="GO:0005886">
    <property type="term" value="C:plasma membrane"/>
    <property type="evidence" value="ECO:0007669"/>
    <property type="project" value="UniProtKB-SubCell"/>
</dbReference>
<dbReference type="Pfam" id="PF13440">
    <property type="entry name" value="Polysacc_synt_3"/>
    <property type="match status" value="1"/>
</dbReference>
<dbReference type="OrthoDB" id="9770347at2"/>
<dbReference type="CDD" id="cd13127">
    <property type="entry name" value="MATE_tuaB_like"/>
    <property type="match status" value="1"/>
</dbReference>